<proteinExistence type="predicted"/>
<keyword evidence="3" id="KW-1185">Reference proteome</keyword>
<feature type="region of interest" description="Disordered" evidence="1">
    <location>
        <begin position="1"/>
        <end position="33"/>
    </location>
</feature>
<evidence type="ECO:0000313" key="2">
    <source>
        <dbReference type="EMBL" id="CAE7565200.1"/>
    </source>
</evidence>
<gene>
    <name evidence="2" type="ORF">SPIL2461_LOCUS15154</name>
</gene>
<name>A0A812U860_SYMPI</name>
<protein>
    <submittedName>
        <fullName evidence="2">Uncharacterized protein</fullName>
    </submittedName>
</protein>
<comment type="caution">
    <text evidence="2">The sequence shown here is derived from an EMBL/GenBank/DDBJ whole genome shotgun (WGS) entry which is preliminary data.</text>
</comment>
<dbReference type="EMBL" id="CAJNIZ010036402">
    <property type="protein sequence ID" value="CAE7565200.1"/>
    <property type="molecule type" value="Genomic_DNA"/>
</dbReference>
<dbReference type="Proteomes" id="UP000649617">
    <property type="component" value="Unassembled WGS sequence"/>
</dbReference>
<dbReference type="AlphaFoldDB" id="A0A812U860"/>
<sequence length="206" mass="23603">MGCTSSTHVTGMDEFEDHRQQGRPVKQVHRSEKCKKVATKQIDTAELSRVLPNEADDESTDLSTDDEILRRWSTDSVLLPSSDTESFSTASVQVHVPAHLQQDIKEEPILTDFREPTEVECSWDMPSLRERAKDLPVGIRVAPHREMHNKHVKKLDDYLNVVSATPRRLEAQVRLKKMMSGMIPVRFSESEAARRKREALNDLRLF</sequence>
<evidence type="ECO:0000313" key="3">
    <source>
        <dbReference type="Proteomes" id="UP000649617"/>
    </source>
</evidence>
<accession>A0A812U860</accession>
<dbReference type="OrthoDB" id="412306at2759"/>
<evidence type="ECO:0000256" key="1">
    <source>
        <dbReference type="SAM" id="MobiDB-lite"/>
    </source>
</evidence>
<organism evidence="2 3">
    <name type="scientific">Symbiodinium pilosum</name>
    <name type="common">Dinoflagellate</name>
    <dbReference type="NCBI Taxonomy" id="2952"/>
    <lineage>
        <taxon>Eukaryota</taxon>
        <taxon>Sar</taxon>
        <taxon>Alveolata</taxon>
        <taxon>Dinophyceae</taxon>
        <taxon>Suessiales</taxon>
        <taxon>Symbiodiniaceae</taxon>
        <taxon>Symbiodinium</taxon>
    </lineage>
</organism>
<reference evidence="2" key="1">
    <citation type="submission" date="2021-02" db="EMBL/GenBank/DDBJ databases">
        <authorList>
            <person name="Dougan E. K."/>
            <person name="Rhodes N."/>
            <person name="Thang M."/>
            <person name="Chan C."/>
        </authorList>
    </citation>
    <scope>NUCLEOTIDE SEQUENCE</scope>
</reference>